<evidence type="ECO:0000313" key="3">
    <source>
        <dbReference type="Proteomes" id="UP001374535"/>
    </source>
</evidence>
<protein>
    <submittedName>
        <fullName evidence="2">Uncharacterized protein</fullName>
    </submittedName>
</protein>
<dbReference type="AlphaFoldDB" id="A0AAQ3N172"/>
<evidence type="ECO:0000256" key="1">
    <source>
        <dbReference type="SAM" id="MobiDB-lite"/>
    </source>
</evidence>
<name>A0AAQ3N172_VIGMU</name>
<dbReference type="EMBL" id="CP144693">
    <property type="protein sequence ID" value="WVZ00836.1"/>
    <property type="molecule type" value="Genomic_DNA"/>
</dbReference>
<gene>
    <name evidence="2" type="ORF">V8G54_026905</name>
</gene>
<reference evidence="2 3" key="1">
    <citation type="journal article" date="2023" name="Life. Sci Alliance">
        <title>Evolutionary insights into 3D genome organization and epigenetic landscape of Vigna mungo.</title>
        <authorList>
            <person name="Junaid A."/>
            <person name="Singh B."/>
            <person name="Bhatia S."/>
        </authorList>
    </citation>
    <scope>NUCLEOTIDE SEQUENCE [LARGE SCALE GENOMIC DNA]</scope>
    <source>
        <strain evidence="2">Urdbean</strain>
    </source>
</reference>
<proteinExistence type="predicted"/>
<evidence type="ECO:0000313" key="2">
    <source>
        <dbReference type="EMBL" id="WVZ00836.1"/>
    </source>
</evidence>
<dbReference type="Proteomes" id="UP001374535">
    <property type="component" value="Chromosome 8"/>
</dbReference>
<accession>A0AAQ3N172</accession>
<feature type="region of interest" description="Disordered" evidence="1">
    <location>
        <begin position="34"/>
        <end position="61"/>
    </location>
</feature>
<sequence>MTARKTVRNKQIIKSTGRKLCKFSPCLLVDSDGVGAPARGKKTPVPPLEPGPSRNKARMPAPCCGPGRGGRALRTFPFLGSYVCPRFFRRGAGVCLADTATWSCFTPDSC</sequence>
<keyword evidence="3" id="KW-1185">Reference proteome</keyword>
<organism evidence="2 3">
    <name type="scientific">Vigna mungo</name>
    <name type="common">Black gram</name>
    <name type="synonym">Phaseolus mungo</name>
    <dbReference type="NCBI Taxonomy" id="3915"/>
    <lineage>
        <taxon>Eukaryota</taxon>
        <taxon>Viridiplantae</taxon>
        <taxon>Streptophyta</taxon>
        <taxon>Embryophyta</taxon>
        <taxon>Tracheophyta</taxon>
        <taxon>Spermatophyta</taxon>
        <taxon>Magnoliopsida</taxon>
        <taxon>eudicotyledons</taxon>
        <taxon>Gunneridae</taxon>
        <taxon>Pentapetalae</taxon>
        <taxon>rosids</taxon>
        <taxon>fabids</taxon>
        <taxon>Fabales</taxon>
        <taxon>Fabaceae</taxon>
        <taxon>Papilionoideae</taxon>
        <taxon>50 kb inversion clade</taxon>
        <taxon>NPAAA clade</taxon>
        <taxon>indigoferoid/millettioid clade</taxon>
        <taxon>Phaseoleae</taxon>
        <taxon>Vigna</taxon>
    </lineage>
</organism>